<dbReference type="InterPro" id="IPR039426">
    <property type="entry name" value="TonB-dep_rcpt-like"/>
</dbReference>
<evidence type="ECO:0000256" key="6">
    <source>
        <dbReference type="ARBA" id="ARBA00023004"/>
    </source>
</evidence>
<dbReference type="Proteomes" id="UP001606099">
    <property type="component" value="Unassembled WGS sequence"/>
</dbReference>
<dbReference type="SUPFAM" id="SSF56935">
    <property type="entry name" value="Porins"/>
    <property type="match status" value="1"/>
</dbReference>
<keyword evidence="7" id="KW-0406">Ion transport</keyword>
<evidence type="ECO:0000313" key="13">
    <source>
        <dbReference type="Proteomes" id="UP001606099"/>
    </source>
</evidence>
<protein>
    <submittedName>
        <fullName evidence="12">TonB-dependent receptor domain-containing protein</fullName>
    </submittedName>
</protein>
<keyword evidence="4" id="KW-0410">Iron transport</keyword>
<accession>A0ABW7FU84</accession>
<keyword evidence="12" id="KW-0675">Receptor</keyword>
<organism evidence="12 13">
    <name type="scientific">Roseateles rivi</name>
    <dbReference type="NCBI Taxonomy" id="3299028"/>
    <lineage>
        <taxon>Bacteria</taxon>
        <taxon>Pseudomonadati</taxon>
        <taxon>Pseudomonadota</taxon>
        <taxon>Betaproteobacteria</taxon>
        <taxon>Burkholderiales</taxon>
        <taxon>Sphaerotilaceae</taxon>
        <taxon>Roseateles</taxon>
    </lineage>
</organism>
<feature type="domain" description="TonB-dependent receptor-like beta-barrel" evidence="11">
    <location>
        <begin position="21"/>
        <end position="526"/>
    </location>
</feature>
<comment type="caution">
    <text evidence="12">The sequence shown here is derived from an EMBL/GenBank/DDBJ whole genome shotgun (WGS) entry which is preliminary data.</text>
</comment>
<evidence type="ECO:0000256" key="8">
    <source>
        <dbReference type="ARBA" id="ARBA00023077"/>
    </source>
</evidence>
<keyword evidence="10" id="KW-0998">Cell outer membrane</keyword>
<dbReference type="InterPro" id="IPR000531">
    <property type="entry name" value="Beta-barrel_TonB"/>
</dbReference>
<keyword evidence="2" id="KW-0813">Transport</keyword>
<keyword evidence="13" id="KW-1185">Reference proteome</keyword>
<evidence type="ECO:0000256" key="4">
    <source>
        <dbReference type="ARBA" id="ARBA00022496"/>
    </source>
</evidence>
<dbReference type="RefSeq" id="WP_394459658.1">
    <property type="nucleotide sequence ID" value="NZ_JBIGHZ010000002.1"/>
</dbReference>
<dbReference type="Pfam" id="PF00593">
    <property type="entry name" value="TonB_dep_Rec_b-barrel"/>
    <property type="match status" value="1"/>
</dbReference>
<keyword evidence="8" id="KW-0798">TonB box</keyword>
<evidence type="ECO:0000256" key="10">
    <source>
        <dbReference type="ARBA" id="ARBA00023237"/>
    </source>
</evidence>
<evidence type="ECO:0000256" key="5">
    <source>
        <dbReference type="ARBA" id="ARBA00022692"/>
    </source>
</evidence>
<comment type="subcellular location">
    <subcellularLocation>
        <location evidence="1">Cell outer membrane</location>
        <topology evidence="1">Multi-pass membrane protein</topology>
    </subcellularLocation>
</comment>
<evidence type="ECO:0000256" key="7">
    <source>
        <dbReference type="ARBA" id="ARBA00023065"/>
    </source>
</evidence>
<proteinExistence type="predicted"/>
<dbReference type="Gene3D" id="2.40.170.20">
    <property type="entry name" value="TonB-dependent receptor, beta-barrel domain"/>
    <property type="match status" value="1"/>
</dbReference>
<dbReference type="EMBL" id="JBIGHZ010000002">
    <property type="protein sequence ID" value="MFG6447886.1"/>
    <property type="molecule type" value="Genomic_DNA"/>
</dbReference>
<evidence type="ECO:0000256" key="1">
    <source>
        <dbReference type="ARBA" id="ARBA00004571"/>
    </source>
</evidence>
<dbReference type="PANTHER" id="PTHR32552:SF81">
    <property type="entry name" value="TONB-DEPENDENT OUTER MEMBRANE RECEPTOR"/>
    <property type="match status" value="1"/>
</dbReference>
<keyword evidence="5" id="KW-0812">Transmembrane</keyword>
<keyword evidence="9" id="KW-0472">Membrane</keyword>
<gene>
    <name evidence="12" type="ORF">ACG0Z6_06450</name>
</gene>
<keyword evidence="3" id="KW-1134">Transmembrane beta strand</keyword>
<evidence type="ECO:0000256" key="3">
    <source>
        <dbReference type="ARBA" id="ARBA00022452"/>
    </source>
</evidence>
<sequence length="556" mass="60241">MSWPLVTGSHGATAEFIQRFDSGHQLTAISAYKDYHFNAVNDEGTPFDIGRNSGGFLNDYRQLSQELRITSPLGGLLDYQAGLYAIKVNNDAQYQKVWGNDAGAWFANEAQYKSLDADTAGRQLLQNSLANLDVAYSSPAGRQDIRNTSVAAFGQANWHFSPELSVTTGLRVTRENRRNTAQSFIRNTGSAPELNGVAVNGVALGGFASDAKGLLGVGNNATQLQLADQVAAKYFGKTATVTPGEAYASLSDKQKQQVAYAKAIRAAQIGVLFDRREAEPYVATQPALVLSPSYKFSPDATGYVSWQHGEKAGIAQFVNGLSYKVAPEKTDSFELGYKTALLKRSLVLNADVFLANIRNYQQAVRVVDDYTTQLNNNGQISYTSVTGNVPKVRVSGLEIDGVYSGISNTVLRFAGAYNLAKYRNFPNAAQAAENGWAGAAPYADYSGRPLAGAPKLSFNIGADYRRPVWGDKEFHTSANVAFSSSYYSDNSLSSYSVVPKSWLVDYAVGLGKLDKGFDVSVVVKNLFNDKTPQAQTWNSYAPALPRTFSLVFSGKL</sequence>
<evidence type="ECO:0000256" key="9">
    <source>
        <dbReference type="ARBA" id="ARBA00023136"/>
    </source>
</evidence>
<evidence type="ECO:0000259" key="11">
    <source>
        <dbReference type="Pfam" id="PF00593"/>
    </source>
</evidence>
<evidence type="ECO:0000256" key="2">
    <source>
        <dbReference type="ARBA" id="ARBA00022448"/>
    </source>
</evidence>
<evidence type="ECO:0000313" key="12">
    <source>
        <dbReference type="EMBL" id="MFG6447886.1"/>
    </source>
</evidence>
<keyword evidence="6" id="KW-0408">Iron</keyword>
<dbReference type="InterPro" id="IPR036942">
    <property type="entry name" value="Beta-barrel_TonB_sf"/>
</dbReference>
<dbReference type="PANTHER" id="PTHR32552">
    <property type="entry name" value="FERRICHROME IRON RECEPTOR-RELATED"/>
    <property type="match status" value="1"/>
</dbReference>
<name>A0ABW7FU84_9BURK</name>
<reference evidence="12 13" key="1">
    <citation type="submission" date="2024-08" db="EMBL/GenBank/DDBJ databases">
        <authorList>
            <person name="Lu H."/>
        </authorList>
    </citation>
    <scope>NUCLEOTIDE SEQUENCE [LARGE SCALE GENOMIC DNA]</scope>
    <source>
        <strain evidence="12 13">BYS180W</strain>
    </source>
</reference>